<feature type="compositionally biased region" description="Basic residues" evidence="1">
    <location>
        <begin position="1"/>
        <end position="11"/>
    </location>
</feature>
<reference evidence="2" key="1">
    <citation type="submission" date="2014-09" db="EMBL/GenBank/DDBJ databases">
        <authorList>
            <person name="Magalhaes I.L.F."/>
            <person name="Oliveira U."/>
            <person name="Santos F.R."/>
            <person name="Vidigal T.H.D.A."/>
            <person name="Brescovit A.D."/>
            <person name="Santos A.J."/>
        </authorList>
    </citation>
    <scope>NUCLEOTIDE SEQUENCE</scope>
    <source>
        <tissue evidence="2">Shoot tissue taken approximately 20 cm above the soil surface</tissue>
    </source>
</reference>
<feature type="region of interest" description="Disordered" evidence="1">
    <location>
        <begin position="1"/>
        <end position="26"/>
    </location>
</feature>
<dbReference type="AlphaFoldDB" id="A0A0A9FIL1"/>
<proteinExistence type="predicted"/>
<protein>
    <submittedName>
        <fullName evidence="2">Uncharacterized protein</fullName>
    </submittedName>
</protein>
<accession>A0A0A9FIL1</accession>
<evidence type="ECO:0000256" key="1">
    <source>
        <dbReference type="SAM" id="MobiDB-lite"/>
    </source>
</evidence>
<reference evidence="2" key="2">
    <citation type="journal article" date="2015" name="Data Brief">
        <title>Shoot transcriptome of the giant reed, Arundo donax.</title>
        <authorList>
            <person name="Barrero R.A."/>
            <person name="Guerrero F.D."/>
            <person name="Moolhuijzen P."/>
            <person name="Goolsby J.A."/>
            <person name="Tidwell J."/>
            <person name="Bellgard S.E."/>
            <person name="Bellgard M.I."/>
        </authorList>
    </citation>
    <scope>NUCLEOTIDE SEQUENCE</scope>
    <source>
        <tissue evidence="2">Shoot tissue taken approximately 20 cm above the soil surface</tissue>
    </source>
</reference>
<dbReference type="EMBL" id="GBRH01185744">
    <property type="protein sequence ID" value="JAE12152.1"/>
    <property type="molecule type" value="Transcribed_RNA"/>
</dbReference>
<evidence type="ECO:0000313" key="2">
    <source>
        <dbReference type="EMBL" id="JAE12152.1"/>
    </source>
</evidence>
<name>A0A0A9FIL1_ARUDO</name>
<sequence>MQKNLVSRRRSRNQETHMTQAHSVPCKTQPACIESTMAGDAPRNRSGSRAGWLMLLGIVAPTGKTLDRDGGEADGMTTQSRKGGALGFGRGSAMWAGGWGEAMKDDAWGCGGRKNCGGASGMDGDEAGREQRTGSGGTGRPRPWRKGDGAAVWCGGGGRGCGAEETNVADHVEGRGAQRRGAGGAPATG</sequence>
<feature type="region of interest" description="Disordered" evidence="1">
    <location>
        <begin position="118"/>
        <end position="189"/>
    </location>
</feature>
<organism evidence="2">
    <name type="scientific">Arundo donax</name>
    <name type="common">Giant reed</name>
    <name type="synonym">Donax arundinaceus</name>
    <dbReference type="NCBI Taxonomy" id="35708"/>
    <lineage>
        <taxon>Eukaryota</taxon>
        <taxon>Viridiplantae</taxon>
        <taxon>Streptophyta</taxon>
        <taxon>Embryophyta</taxon>
        <taxon>Tracheophyta</taxon>
        <taxon>Spermatophyta</taxon>
        <taxon>Magnoliopsida</taxon>
        <taxon>Liliopsida</taxon>
        <taxon>Poales</taxon>
        <taxon>Poaceae</taxon>
        <taxon>PACMAD clade</taxon>
        <taxon>Arundinoideae</taxon>
        <taxon>Arundineae</taxon>
        <taxon>Arundo</taxon>
    </lineage>
</organism>